<dbReference type="PANTHER" id="PTHR28037">
    <property type="entry name" value="ALCOHOL O-ACETYLTRANSFERASE 1-RELATED"/>
    <property type="match status" value="1"/>
</dbReference>
<organism evidence="1 2">
    <name type="scientific">Rhynchosporium agropyri</name>
    <dbReference type="NCBI Taxonomy" id="914238"/>
    <lineage>
        <taxon>Eukaryota</taxon>
        <taxon>Fungi</taxon>
        <taxon>Dikarya</taxon>
        <taxon>Ascomycota</taxon>
        <taxon>Pezizomycotina</taxon>
        <taxon>Leotiomycetes</taxon>
        <taxon>Helotiales</taxon>
        <taxon>Ploettnerulaceae</taxon>
        <taxon>Rhynchosporium</taxon>
    </lineage>
</organism>
<gene>
    <name evidence="1" type="ORF">RAG0_02101</name>
</gene>
<reference evidence="2" key="1">
    <citation type="submission" date="2016-03" db="EMBL/GenBank/DDBJ databases">
        <authorList>
            <person name="Guldener U."/>
        </authorList>
    </citation>
    <scope>NUCLEOTIDE SEQUENCE [LARGE SCALE GENOMIC DNA]</scope>
    <source>
        <strain evidence="2">04CH-RAC-A.6.1</strain>
    </source>
</reference>
<evidence type="ECO:0000313" key="2">
    <source>
        <dbReference type="Proteomes" id="UP000178912"/>
    </source>
</evidence>
<keyword evidence="2" id="KW-1185">Reference proteome</keyword>
<dbReference type="EMBL" id="FJUX01000008">
    <property type="protein sequence ID" value="CZS91493.1"/>
    <property type="molecule type" value="Genomic_DNA"/>
</dbReference>
<dbReference type="AlphaFoldDB" id="A0A1E1K094"/>
<accession>A0A1E1K094</accession>
<dbReference type="InterPro" id="IPR052058">
    <property type="entry name" value="Alcohol_O-acetyltransferase"/>
</dbReference>
<dbReference type="Proteomes" id="UP000178912">
    <property type="component" value="Unassembled WGS sequence"/>
</dbReference>
<proteinExistence type="predicted"/>
<dbReference type="PANTHER" id="PTHR28037:SF1">
    <property type="entry name" value="ALCOHOL O-ACETYLTRANSFERASE 1-RELATED"/>
    <property type="match status" value="1"/>
</dbReference>
<dbReference type="OrthoDB" id="2150604at2759"/>
<name>A0A1E1K094_9HELO</name>
<evidence type="ECO:0000313" key="1">
    <source>
        <dbReference type="EMBL" id="CZS91493.1"/>
    </source>
</evidence>
<dbReference type="GO" id="GO:0008080">
    <property type="term" value="F:N-acetyltransferase activity"/>
    <property type="evidence" value="ECO:0007669"/>
    <property type="project" value="TreeGrafter"/>
</dbReference>
<protein>
    <submittedName>
        <fullName evidence="1">Uncharacterized protein</fullName>
    </submittedName>
</protein>
<sequence length="297" mass="32581">METDPICGPTRRVLSPSFDRPENLLISWTYLLSPLLGQYLPKWLSSLSGITTELNAVTNSTWTGTPMFYDPENVRTGVELFTIDRDTVEGALKLCCMNGAKLTGLLHQMILDTLSNSLPQPHTFDRLGGGTALNMRPPKGVSNDEMINFASGDFQIYPQKTTDRLAVRAKETQDQPLGLLRYLLSVRGWTQSKSGGRREDSYAISNLMAPQPLGKVDKCAVKKMVFCRPTDVAGGAALSVNVVSVRDGPMNITVSWQANGLEVGSFEDEVAFVGSLCSHIEDGFTHLCNRMDVSEKS</sequence>